<keyword evidence="2" id="KW-0812">Transmembrane</keyword>
<dbReference type="Proteomes" id="UP000184357">
    <property type="component" value="Unassembled WGS sequence"/>
</dbReference>
<protein>
    <submittedName>
        <fullName evidence="4">PA14 domain-containing protein</fullName>
    </submittedName>
</protein>
<dbReference type="PROSITE" id="PS51820">
    <property type="entry name" value="PA14"/>
    <property type="match status" value="1"/>
</dbReference>
<dbReference type="Gene3D" id="2.60.40.10">
    <property type="entry name" value="Immunoglobulins"/>
    <property type="match status" value="1"/>
</dbReference>
<dbReference type="SUPFAM" id="SSF49373">
    <property type="entry name" value="Invasin/intimin cell-adhesion fragments"/>
    <property type="match status" value="1"/>
</dbReference>
<feature type="region of interest" description="Disordered" evidence="1">
    <location>
        <begin position="841"/>
        <end position="862"/>
    </location>
</feature>
<gene>
    <name evidence="4" type="ORF">SAMN05443636_2739</name>
</gene>
<dbReference type="Gene3D" id="3.90.182.10">
    <property type="entry name" value="Toxin - Anthrax Protective Antigen,domain 1"/>
    <property type="match status" value="1"/>
</dbReference>
<feature type="domain" description="PA14" evidence="3">
    <location>
        <begin position="519"/>
        <end position="661"/>
    </location>
</feature>
<reference evidence="4 5" key="1">
    <citation type="submission" date="2016-11" db="EMBL/GenBank/DDBJ databases">
        <authorList>
            <person name="Jaros S."/>
            <person name="Januszkiewicz K."/>
            <person name="Wedrychowicz H."/>
        </authorList>
    </citation>
    <scope>NUCLEOTIDE SEQUENCE [LARGE SCALE GENOMIC DNA]</scope>
    <source>
        <strain evidence="4 5">DSM 9297</strain>
    </source>
</reference>
<feature type="region of interest" description="Disordered" evidence="1">
    <location>
        <begin position="650"/>
        <end position="700"/>
    </location>
</feature>
<dbReference type="InterPro" id="IPR013783">
    <property type="entry name" value="Ig-like_fold"/>
</dbReference>
<dbReference type="EMBL" id="FQWV01000008">
    <property type="protein sequence ID" value="SHH51035.1"/>
    <property type="molecule type" value="Genomic_DNA"/>
</dbReference>
<evidence type="ECO:0000259" key="3">
    <source>
        <dbReference type="PROSITE" id="PS51820"/>
    </source>
</evidence>
<dbReference type="InterPro" id="IPR008964">
    <property type="entry name" value="Invasin/intimin_cell_adhesion"/>
</dbReference>
<evidence type="ECO:0000313" key="5">
    <source>
        <dbReference type="Proteomes" id="UP000184357"/>
    </source>
</evidence>
<evidence type="ECO:0000256" key="1">
    <source>
        <dbReference type="SAM" id="MobiDB-lite"/>
    </source>
</evidence>
<feature type="transmembrane region" description="Helical" evidence="2">
    <location>
        <begin position="14"/>
        <end position="35"/>
    </location>
</feature>
<dbReference type="InterPro" id="IPR037524">
    <property type="entry name" value="PA14/GLEYA"/>
</dbReference>
<organism evidence="4 5">
    <name type="scientific">Halobaculum gomorrense</name>
    <dbReference type="NCBI Taxonomy" id="43928"/>
    <lineage>
        <taxon>Archaea</taxon>
        <taxon>Methanobacteriati</taxon>
        <taxon>Methanobacteriota</taxon>
        <taxon>Stenosarchaea group</taxon>
        <taxon>Halobacteria</taxon>
        <taxon>Halobacteriales</taxon>
        <taxon>Haloferacaceae</taxon>
        <taxon>Halobaculum</taxon>
    </lineage>
</organism>
<evidence type="ECO:0000313" key="4">
    <source>
        <dbReference type="EMBL" id="SHH51035.1"/>
    </source>
</evidence>
<dbReference type="SUPFAM" id="SSF56988">
    <property type="entry name" value="Anthrax protective antigen"/>
    <property type="match status" value="1"/>
</dbReference>
<sequence length="862" mass="90364">MTDRGDGHRKRDRAVTVQIGAVILFGFLIVALSTYQATVVPDQNAAVEFRHSQAVQTDMITLSSSITATGRTGDAAPVTVKLGTRYPRRTFFVNPPPASGRLQTVDPPGPNGVSLGNLTVVSSVDSEAGDYWNASGNRNKSTTFVVYRPSYNNYREAPTTRYESSVVFNRFPGGANLTLTDQSVVEGDRITVVAVSGDLGRSGVSAVTVDPEAVSTVSRRERVSGTLNVTIPTTLNATRWEELLADEIADGWVNGTRNAPGGVTIELNDSRTYSLGIAAVHVGSGEAPDRSPAYLDVEQRPSEMTAGTTREVVVEVRDQFGNPVAGVGVTGVASDGSFANGASTTVRTDDRGRAVFEYTAGSADATLDFSFDSNPAVVFNETTPEDARVSVTVTDAPGGGGGASTYDLVWDTDRITSDNTGVTYYAANDTLVVDRATSGGSLQMTARATDGGDDVSGVSVDYASNNTAGADFTGGDSEGVTGNDGRSTVTMDLGAGNQTAKVYASSAQSSDILSVRIRSSGGGIYYRYYEADFGNEGQPSDLNLDSRTPVETGEKLQFTIGPENREDNFAYAYTAYIDVPQNGTYTFYTNSDDGSWLYIDGTQIVDNGGDHAAQEESGSVTLTEGQHNITIYMYENRGRQVLDVSWEGPGTGGKQAIPTSVLTPRPTASGEGGAGTLPSNADAFNDANGNGEYDSGETTYTASDFDANAGSGPNGDFGNQDIVLAKDITVGKLDMSAGSFTARDVTVETTTENDVVISTNRGIDLRGSTVETGNGNVIELKASQNTAGFDIDIRNARLVGGNPGNRMTASTPGGELLFNQAGGGELGTRLERPNGNAQTLILQSGTKNGEDGPQPEKGTIDG</sequence>
<dbReference type="Pfam" id="PF07691">
    <property type="entry name" value="PA14"/>
    <property type="match status" value="1"/>
</dbReference>
<name>A0A1M5TJQ6_9EURY</name>
<dbReference type="InterPro" id="IPR011658">
    <property type="entry name" value="PA14_dom"/>
</dbReference>
<keyword evidence="2" id="KW-1133">Transmembrane helix</keyword>
<evidence type="ECO:0000256" key="2">
    <source>
        <dbReference type="SAM" id="Phobius"/>
    </source>
</evidence>
<dbReference type="RefSeq" id="WP_073310547.1">
    <property type="nucleotide sequence ID" value="NZ_FQWV01000008.1"/>
</dbReference>
<dbReference type="SMART" id="SM00758">
    <property type="entry name" value="PA14"/>
    <property type="match status" value="1"/>
</dbReference>
<keyword evidence="5" id="KW-1185">Reference proteome</keyword>
<feature type="compositionally biased region" description="Low complexity" evidence="1">
    <location>
        <begin position="680"/>
        <end position="691"/>
    </location>
</feature>
<proteinExistence type="predicted"/>
<keyword evidence="2" id="KW-0472">Membrane</keyword>
<accession>A0A1M5TJQ6</accession>
<dbReference type="AlphaFoldDB" id="A0A1M5TJQ6"/>
<dbReference type="STRING" id="43928.SAMN05443636_2739"/>
<dbReference type="OrthoDB" id="121941at2157"/>